<proteinExistence type="predicted"/>
<gene>
    <name evidence="1" type="ORF">SAMN04487854_1295</name>
</gene>
<dbReference type="PANTHER" id="PTHR30087:SF1">
    <property type="entry name" value="HYPOTHETICAL CYTOSOLIC PROTEIN"/>
    <property type="match status" value="1"/>
</dbReference>
<comment type="caution">
    <text evidence="1">The sequence shown here is derived from an EMBL/GenBank/DDBJ whole genome shotgun (WGS) entry which is preliminary data.</text>
</comment>
<dbReference type="Proteomes" id="UP000183805">
    <property type="component" value="Unassembled WGS sequence"/>
</dbReference>
<accession>A0ABY1GTY1</accession>
<evidence type="ECO:0000313" key="2">
    <source>
        <dbReference type="Proteomes" id="UP000183805"/>
    </source>
</evidence>
<dbReference type="PANTHER" id="PTHR30087">
    <property type="entry name" value="INNER MEMBRANE PROTEIN"/>
    <property type="match status" value="1"/>
</dbReference>
<dbReference type="EMBL" id="FPAZ01000029">
    <property type="protein sequence ID" value="SFU01910.1"/>
    <property type="molecule type" value="Genomic_DNA"/>
</dbReference>
<name>A0ABY1GTY1_9GAMM</name>
<protein>
    <submittedName>
        <fullName evidence="1">Uncharacterized conserved protein YbbK, DUF523 family</fullName>
    </submittedName>
</protein>
<keyword evidence="2" id="KW-1185">Reference proteome</keyword>
<reference evidence="1 2" key="1">
    <citation type="submission" date="2016-10" db="EMBL/GenBank/DDBJ databases">
        <authorList>
            <person name="Varghese N."/>
            <person name="Submissions S."/>
        </authorList>
    </citation>
    <scope>NUCLEOTIDE SEQUENCE [LARGE SCALE GENOMIC DNA]</scope>
    <source>
        <strain evidence="1 2">CGMCC 1.8499</strain>
    </source>
</reference>
<organism evidence="1 2">
    <name type="scientific">Pseudoalteromonas lipolytica</name>
    <dbReference type="NCBI Taxonomy" id="570156"/>
    <lineage>
        <taxon>Bacteria</taxon>
        <taxon>Pseudomonadati</taxon>
        <taxon>Pseudomonadota</taxon>
        <taxon>Gammaproteobacteria</taxon>
        <taxon>Alteromonadales</taxon>
        <taxon>Pseudoalteromonadaceae</taxon>
        <taxon>Pseudoalteromonas</taxon>
    </lineage>
</organism>
<sequence>MFGEEMKKLLVSSCLLGKPVRYDGQSQNLLHPGLESLKQQGRIVSFCPEVAGGLPTPRAPAEISQGRVLTQDAHDVTAEFKAGAQQALRVCKEQGIRFALLKESSPSCGRNYIYDGSHTGQKIRGMGLTAKLLSDNNIQVFSEQQLPALLAALAKV</sequence>
<dbReference type="Pfam" id="PF04463">
    <property type="entry name" value="2-thiour_desulf"/>
    <property type="match status" value="1"/>
</dbReference>
<dbReference type="InterPro" id="IPR007553">
    <property type="entry name" value="2-thiour_desulf"/>
</dbReference>
<evidence type="ECO:0000313" key="1">
    <source>
        <dbReference type="EMBL" id="SFU01910.1"/>
    </source>
</evidence>